<dbReference type="PANTHER" id="PTHR30346:SF0">
    <property type="entry name" value="HCA OPERON TRANSCRIPTIONAL ACTIVATOR HCAR"/>
    <property type="match status" value="1"/>
</dbReference>
<dbReference type="Gene3D" id="1.10.10.10">
    <property type="entry name" value="Winged helix-like DNA-binding domain superfamily/Winged helix DNA-binding domain"/>
    <property type="match status" value="1"/>
</dbReference>
<organism evidence="7 8">
    <name type="scientific">Crossiella equi</name>
    <dbReference type="NCBI Taxonomy" id="130796"/>
    <lineage>
        <taxon>Bacteria</taxon>
        <taxon>Bacillati</taxon>
        <taxon>Actinomycetota</taxon>
        <taxon>Actinomycetes</taxon>
        <taxon>Pseudonocardiales</taxon>
        <taxon>Pseudonocardiaceae</taxon>
        <taxon>Crossiella</taxon>
    </lineage>
</organism>
<evidence type="ECO:0000256" key="5">
    <source>
        <dbReference type="SAM" id="MobiDB-lite"/>
    </source>
</evidence>
<dbReference type="Pfam" id="PF00126">
    <property type="entry name" value="HTH_1"/>
    <property type="match status" value="1"/>
</dbReference>
<dbReference type="SUPFAM" id="SSF46785">
    <property type="entry name" value="Winged helix' DNA-binding domain"/>
    <property type="match status" value="1"/>
</dbReference>
<feature type="region of interest" description="Disordered" evidence="5">
    <location>
        <begin position="292"/>
        <end position="313"/>
    </location>
</feature>
<reference evidence="7 8" key="1">
    <citation type="submission" date="2021-03" db="EMBL/GenBank/DDBJ databases">
        <title>Sequencing the genomes of 1000 actinobacteria strains.</title>
        <authorList>
            <person name="Klenk H.-P."/>
        </authorList>
    </citation>
    <scope>NUCLEOTIDE SEQUENCE [LARGE SCALE GENOMIC DNA]</scope>
    <source>
        <strain evidence="7 8">DSM 44580</strain>
    </source>
</reference>
<sequence>MNLVRHLRYFLAVADELHFGRAAARLHMAQPPLSQRIQRLEKELGVRLFDRSARSVALTEGGRLLLPEARELVERADRLHALAGQVARGEVGTLRAGILPDLGGTTIAAVYTAFRRRCPEVTLELHEITTAEQIRELAGRRLDAGILRHPFDVHSGLAMGPVLTRALDVVLPGGHPLAAREEVAVHELRGGLVLFPRADAPALHDELLTACARHGFTPTEVHAASNPEFAAGLVLTGAAVALAADTRHPGLVRRPLRGRPLLVRTCAVWPADRASTATAAFADAVTEVLGATAPPEVPRPPALHPRPVSEFWL</sequence>
<keyword evidence="4" id="KW-0804">Transcription</keyword>
<dbReference type="CDD" id="cd08414">
    <property type="entry name" value="PBP2_LTTR_aromatics_like"/>
    <property type="match status" value="1"/>
</dbReference>
<dbReference type="EMBL" id="JAGIOO010000001">
    <property type="protein sequence ID" value="MBP2478793.1"/>
    <property type="molecule type" value="Genomic_DNA"/>
</dbReference>
<dbReference type="RefSeq" id="WP_086783712.1">
    <property type="nucleotide sequence ID" value="NZ_JAGIOO010000001.1"/>
</dbReference>
<evidence type="ECO:0000256" key="3">
    <source>
        <dbReference type="ARBA" id="ARBA00023125"/>
    </source>
</evidence>
<dbReference type="Pfam" id="PF03466">
    <property type="entry name" value="LysR_substrate"/>
    <property type="match status" value="1"/>
</dbReference>
<comment type="caution">
    <text evidence="7">The sequence shown here is derived from an EMBL/GenBank/DDBJ whole genome shotgun (WGS) entry which is preliminary data.</text>
</comment>
<protein>
    <submittedName>
        <fullName evidence="7">DNA-binding transcriptional LysR family regulator</fullName>
    </submittedName>
</protein>
<evidence type="ECO:0000256" key="4">
    <source>
        <dbReference type="ARBA" id="ARBA00023163"/>
    </source>
</evidence>
<evidence type="ECO:0000256" key="2">
    <source>
        <dbReference type="ARBA" id="ARBA00023015"/>
    </source>
</evidence>
<gene>
    <name evidence="7" type="ORF">JOF53_007665</name>
</gene>
<name>A0ABS5AQE9_9PSEU</name>
<dbReference type="PROSITE" id="PS50931">
    <property type="entry name" value="HTH_LYSR"/>
    <property type="match status" value="1"/>
</dbReference>
<accession>A0ABS5AQE9</accession>
<comment type="similarity">
    <text evidence="1">Belongs to the LysR transcriptional regulatory family.</text>
</comment>
<proteinExistence type="inferred from homology"/>
<dbReference type="GO" id="GO:0003677">
    <property type="term" value="F:DNA binding"/>
    <property type="evidence" value="ECO:0007669"/>
    <property type="project" value="UniProtKB-KW"/>
</dbReference>
<dbReference type="SUPFAM" id="SSF53850">
    <property type="entry name" value="Periplasmic binding protein-like II"/>
    <property type="match status" value="1"/>
</dbReference>
<keyword evidence="2" id="KW-0805">Transcription regulation</keyword>
<dbReference type="PRINTS" id="PR00039">
    <property type="entry name" value="HTHLYSR"/>
</dbReference>
<dbReference type="InterPro" id="IPR000847">
    <property type="entry name" value="LysR_HTH_N"/>
</dbReference>
<dbReference type="Gene3D" id="3.40.190.10">
    <property type="entry name" value="Periplasmic binding protein-like II"/>
    <property type="match status" value="2"/>
</dbReference>
<keyword evidence="8" id="KW-1185">Reference proteome</keyword>
<evidence type="ECO:0000259" key="6">
    <source>
        <dbReference type="PROSITE" id="PS50931"/>
    </source>
</evidence>
<evidence type="ECO:0000313" key="8">
    <source>
        <dbReference type="Proteomes" id="UP001519363"/>
    </source>
</evidence>
<evidence type="ECO:0000313" key="7">
    <source>
        <dbReference type="EMBL" id="MBP2478793.1"/>
    </source>
</evidence>
<dbReference type="PANTHER" id="PTHR30346">
    <property type="entry name" value="TRANSCRIPTIONAL DUAL REGULATOR HCAR-RELATED"/>
    <property type="match status" value="1"/>
</dbReference>
<dbReference type="InterPro" id="IPR036388">
    <property type="entry name" value="WH-like_DNA-bd_sf"/>
</dbReference>
<dbReference type="Proteomes" id="UP001519363">
    <property type="component" value="Unassembled WGS sequence"/>
</dbReference>
<evidence type="ECO:0000256" key="1">
    <source>
        <dbReference type="ARBA" id="ARBA00009437"/>
    </source>
</evidence>
<dbReference type="InterPro" id="IPR005119">
    <property type="entry name" value="LysR_subst-bd"/>
</dbReference>
<keyword evidence="3 7" id="KW-0238">DNA-binding</keyword>
<dbReference type="InterPro" id="IPR036390">
    <property type="entry name" value="WH_DNA-bd_sf"/>
</dbReference>
<feature type="domain" description="HTH lysR-type" evidence="6">
    <location>
        <begin position="1"/>
        <end position="59"/>
    </location>
</feature>
<feature type="compositionally biased region" description="Pro residues" evidence="5">
    <location>
        <begin position="295"/>
        <end position="304"/>
    </location>
</feature>